<proteinExistence type="predicted"/>
<organism evidence="1 2">
    <name type="scientific">Vespula vulgaris</name>
    <name type="common">Yellow jacket</name>
    <name type="synonym">Wasp</name>
    <dbReference type="NCBI Taxonomy" id="7454"/>
    <lineage>
        <taxon>Eukaryota</taxon>
        <taxon>Metazoa</taxon>
        <taxon>Ecdysozoa</taxon>
        <taxon>Arthropoda</taxon>
        <taxon>Hexapoda</taxon>
        <taxon>Insecta</taxon>
        <taxon>Pterygota</taxon>
        <taxon>Neoptera</taxon>
        <taxon>Endopterygota</taxon>
        <taxon>Hymenoptera</taxon>
        <taxon>Apocrita</taxon>
        <taxon>Aculeata</taxon>
        <taxon>Vespoidea</taxon>
        <taxon>Vespidae</taxon>
        <taxon>Vespinae</taxon>
        <taxon>Vespula</taxon>
    </lineage>
</organism>
<dbReference type="Proteomes" id="UP000614350">
    <property type="component" value="Unassembled WGS sequence"/>
</dbReference>
<keyword evidence="2" id="KW-1185">Reference proteome</keyword>
<sequence length="226" mass="26477">MLEWFLKLNEIEPFLKRFITDGEKWIIHTDILSLTGNVIKCFLLRLVSFTLPNVTLEIGGDLLLSASSLALISTRAPLMVMKYAMVRCHYHVILDFNEIGFQLMSRKYSAKSKSYRWPVQVSFNILDWAGINVWILYKETSGQNISRQQFLLQIAEELAKEYHEFLQEEKENLQGMSSGQGNISYLRKTCQIRLRKKKITKLCIICKKYVWIKCSKENPIIYKKCH</sequence>
<evidence type="ECO:0008006" key="3">
    <source>
        <dbReference type="Google" id="ProtNLM"/>
    </source>
</evidence>
<protein>
    <recommendedName>
        <fullName evidence="3">PiggyBac transposable element-derived protein domain-containing protein</fullName>
    </recommendedName>
</protein>
<evidence type="ECO:0000313" key="2">
    <source>
        <dbReference type="Proteomes" id="UP000614350"/>
    </source>
</evidence>
<reference evidence="1" key="1">
    <citation type="journal article" date="2020" name="G3 (Bethesda)">
        <title>High-Quality Assemblies for Three Invasive Social Wasps from the &lt;i&gt;Vespula&lt;/i&gt; Genus.</title>
        <authorList>
            <person name="Harrop T.W.R."/>
            <person name="Guhlin J."/>
            <person name="McLaughlin G.M."/>
            <person name="Permina E."/>
            <person name="Stockwell P."/>
            <person name="Gilligan J."/>
            <person name="Le Lec M.F."/>
            <person name="Gruber M.A.M."/>
            <person name="Quinn O."/>
            <person name="Lovegrove M."/>
            <person name="Duncan E.J."/>
            <person name="Remnant E.J."/>
            <person name="Van Eeckhoven J."/>
            <person name="Graham B."/>
            <person name="Knapp R.A."/>
            <person name="Langford K.W."/>
            <person name="Kronenberg Z."/>
            <person name="Press M.O."/>
            <person name="Eacker S.M."/>
            <person name="Wilson-Rankin E.E."/>
            <person name="Purcell J."/>
            <person name="Lester P.J."/>
            <person name="Dearden P.K."/>
        </authorList>
    </citation>
    <scope>NUCLEOTIDE SEQUENCE</scope>
    <source>
        <strain evidence="1">Marl-1</strain>
    </source>
</reference>
<gene>
    <name evidence="1" type="ORF">HZH66_014642</name>
</gene>
<evidence type="ECO:0000313" key="1">
    <source>
        <dbReference type="EMBL" id="KAF7380287.1"/>
    </source>
</evidence>
<name>A0A834J254_VESVU</name>
<comment type="caution">
    <text evidence="1">The sequence shown here is derived from an EMBL/GenBank/DDBJ whole genome shotgun (WGS) entry which is preliminary data.</text>
</comment>
<accession>A0A834J254</accession>
<dbReference type="EMBL" id="JACSEA010000022">
    <property type="protein sequence ID" value="KAF7380287.1"/>
    <property type="molecule type" value="Genomic_DNA"/>
</dbReference>
<dbReference type="AlphaFoldDB" id="A0A834J254"/>